<dbReference type="Pfam" id="PF04082">
    <property type="entry name" value="Fungal_trans"/>
    <property type="match status" value="1"/>
</dbReference>
<feature type="compositionally biased region" description="Polar residues" evidence="4">
    <location>
        <begin position="637"/>
        <end position="663"/>
    </location>
</feature>
<dbReference type="PANTHER" id="PTHR31001:SF56">
    <property type="entry name" value="ZN(2)-C6 FUNGAL-TYPE DOMAIN-CONTAINING PROTEIN"/>
    <property type="match status" value="1"/>
</dbReference>
<dbReference type="GO" id="GO:0006351">
    <property type="term" value="P:DNA-templated transcription"/>
    <property type="evidence" value="ECO:0007669"/>
    <property type="project" value="InterPro"/>
</dbReference>
<feature type="region of interest" description="Disordered" evidence="4">
    <location>
        <begin position="603"/>
        <end position="622"/>
    </location>
</feature>
<dbReference type="STRING" id="946122.A0A0C2X8C0"/>
<dbReference type="SMART" id="SM00906">
    <property type="entry name" value="Fungal_trans"/>
    <property type="match status" value="1"/>
</dbReference>
<comment type="subcellular location">
    <subcellularLocation>
        <location evidence="1">Nucleus</location>
    </subcellularLocation>
</comment>
<evidence type="ECO:0000256" key="2">
    <source>
        <dbReference type="ARBA" id="ARBA00023242"/>
    </source>
</evidence>
<proteinExistence type="predicted"/>
<name>A0A0C2X8C0_AMAMK</name>
<dbReference type="InterPro" id="IPR050613">
    <property type="entry name" value="Sec_Metabolite_Reg"/>
</dbReference>
<feature type="domain" description="Xylanolytic transcriptional activator regulatory" evidence="5">
    <location>
        <begin position="316"/>
        <end position="389"/>
    </location>
</feature>
<dbReference type="OrthoDB" id="424974at2759"/>
<dbReference type="PANTHER" id="PTHR31001">
    <property type="entry name" value="UNCHARACTERIZED TRANSCRIPTIONAL REGULATORY PROTEIN"/>
    <property type="match status" value="1"/>
</dbReference>
<dbReference type="GO" id="GO:0008270">
    <property type="term" value="F:zinc ion binding"/>
    <property type="evidence" value="ECO:0007669"/>
    <property type="project" value="InterPro"/>
</dbReference>
<dbReference type="AlphaFoldDB" id="A0A0C2X8C0"/>
<feature type="region of interest" description="Disordered" evidence="4">
    <location>
        <begin position="636"/>
        <end position="663"/>
    </location>
</feature>
<protein>
    <recommendedName>
        <fullName evidence="5">Xylanolytic transcriptional activator regulatory domain-containing protein</fullName>
    </recommendedName>
</protein>
<evidence type="ECO:0000256" key="3">
    <source>
        <dbReference type="SAM" id="Coils"/>
    </source>
</evidence>
<dbReference type="HOGENOM" id="CLU_007340_1_0_1"/>
<keyword evidence="3" id="KW-0175">Coiled coil</keyword>
<dbReference type="InterPro" id="IPR007219">
    <property type="entry name" value="XnlR_reg_dom"/>
</dbReference>
<evidence type="ECO:0000256" key="1">
    <source>
        <dbReference type="ARBA" id="ARBA00004123"/>
    </source>
</evidence>
<accession>A0A0C2X8C0</accession>
<dbReference type="GO" id="GO:0005634">
    <property type="term" value="C:nucleus"/>
    <property type="evidence" value="ECO:0007669"/>
    <property type="project" value="UniProtKB-SubCell"/>
</dbReference>
<dbReference type="GO" id="GO:0003677">
    <property type="term" value="F:DNA binding"/>
    <property type="evidence" value="ECO:0007669"/>
    <property type="project" value="InterPro"/>
</dbReference>
<dbReference type="CDD" id="cd12148">
    <property type="entry name" value="fungal_TF_MHR"/>
    <property type="match status" value="1"/>
</dbReference>
<evidence type="ECO:0000313" key="7">
    <source>
        <dbReference type="Proteomes" id="UP000054549"/>
    </source>
</evidence>
<feature type="coiled-coil region" evidence="3">
    <location>
        <begin position="51"/>
        <end position="78"/>
    </location>
</feature>
<keyword evidence="7" id="KW-1185">Reference proteome</keyword>
<evidence type="ECO:0000313" key="6">
    <source>
        <dbReference type="EMBL" id="KIL65536.1"/>
    </source>
</evidence>
<reference evidence="6 7" key="1">
    <citation type="submission" date="2014-04" db="EMBL/GenBank/DDBJ databases">
        <title>Evolutionary Origins and Diversification of the Mycorrhizal Mutualists.</title>
        <authorList>
            <consortium name="DOE Joint Genome Institute"/>
            <consortium name="Mycorrhizal Genomics Consortium"/>
            <person name="Kohler A."/>
            <person name="Kuo A."/>
            <person name="Nagy L.G."/>
            <person name="Floudas D."/>
            <person name="Copeland A."/>
            <person name="Barry K.W."/>
            <person name="Cichocki N."/>
            <person name="Veneault-Fourrey C."/>
            <person name="LaButti K."/>
            <person name="Lindquist E.A."/>
            <person name="Lipzen A."/>
            <person name="Lundell T."/>
            <person name="Morin E."/>
            <person name="Murat C."/>
            <person name="Riley R."/>
            <person name="Ohm R."/>
            <person name="Sun H."/>
            <person name="Tunlid A."/>
            <person name="Henrissat B."/>
            <person name="Grigoriev I.V."/>
            <person name="Hibbett D.S."/>
            <person name="Martin F."/>
        </authorList>
    </citation>
    <scope>NUCLEOTIDE SEQUENCE [LARGE SCALE GENOMIC DNA]</scope>
    <source>
        <strain evidence="6 7">Koide BX008</strain>
    </source>
</reference>
<keyword evidence="2" id="KW-0539">Nucleus</keyword>
<dbReference type="EMBL" id="KN818241">
    <property type="protein sequence ID" value="KIL65536.1"/>
    <property type="molecule type" value="Genomic_DNA"/>
</dbReference>
<dbReference type="InParanoid" id="A0A0C2X8C0"/>
<evidence type="ECO:0000256" key="4">
    <source>
        <dbReference type="SAM" id="MobiDB-lite"/>
    </source>
</evidence>
<evidence type="ECO:0000259" key="5">
    <source>
        <dbReference type="SMART" id="SM00906"/>
    </source>
</evidence>
<gene>
    <name evidence="6" type="ORF">M378DRAFT_10667</name>
</gene>
<organism evidence="6 7">
    <name type="scientific">Amanita muscaria (strain Koide BX008)</name>
    <dbReference type="NCBI Taxonomy" id="946122"/>
    <lineage>
        <taxon>Eukaryota</taxon>
        <taxon>Fungi</taxon>
        <taxon>Dikarya</taxon>
        <taxon>Basidiomycota</taxon>
        <taxon>Agaricomycotina</taxon>
        <taxon>Agaricomycetes</taxon>
        <taxon>Agaricomycetidae</taxon>
        <taxon>Agaricales</taxon>
        <taxon>Pluteineae</taxon>
        <taxon>Amanitaceae</taxon>
        <taxon>Amanita</taxon>
    </lineage>
</organism>
<dbReference type="Proteomes" id="UP000054549">
    <property type="component" value="Unassembled WGS sequence"/>
</dbReference>
<sequence length="782" mass="88419">MHYIAIALKRVAPPYVQMVCFVIYGPTLEFNRQFLGSLTTGRGNRFVLANTEALHDKINELANRVRQLEDALQTSHALNSSEIHTLLTPELLQIKRPLERDKVEQTQAKEERSEDALDAMGSLLISHNGRGNFFGQTANSWYLLKNEEGSSEEGESPDYESLMPTDIPWLQHAFPFAILAASAADRHRATLLEYLPNKMLAQHLSRIYFRHGAWMYTPISEEDFFDNVFEPIYDADHPVRDASISYRLAALFMVLALGAFLDLDRPPHSPEAMQYYQFGRAALSLESVLEEQSIAAVQALFLMCHFMFLSEMGPSRWVATGIAVKLALSIGLHRDSGRWHIDSGETQKRRELFHELFTYDYWQSLTFGRPPSFMPAHIDCKYPFDSVEDEKGQLEMSFRTWKHRYSAQCMSQVINEAFISARPPKYKLIQELDKKARNWYVPPSLQIPGYVASRNGGEPENCGVEVTMQRFTAFAIKEMTLFYMHRGFFAQALEDNPVDPMASKYAESVLAAYRGACTFVGVIESLFNQHQALLERMWFFFTHVFSCALVLGTIAAKPRMSLAPSALVHLDSAINLFSRVTDPARKAKIIPILQRLREKARTSLLSVKQPPPSDGISPKSELDESYALGGMTRLVSRKSTSPRSSQAGSLSPVSQPASPNNMSQHTALFQPEFMPPPLQHAQPELQHFGLPSWSTPSQNDIAEANGFHQPHYITSPTQHHAQYSFGNAHQNVSQSAPYDAMSEYYGYTQTTDDFGNPTQMMTLENSGPDVAMSWQNFMAQYR</sequence>